<organism evidence="9 10">
    <name type="scientific">Salinicoccus kekensis</name>
    <dbReference type="NCBI Taxonomy" id="714307"/>
    <lineage>
        <taxon>Bacteria</taxon>
        <taxon>Bacillati</taxon>
        <taxon>Bacillota</taxon>
        <taxon>Bacilli</taxon>
        <taxon>Bacillales</taxon>
        <taxon>Staphylococcaceae</taxon>
        <taxon>Salinicoccus</taxon>
    </lineage>
</organism>
<dbReference type="Proteomes" id="UP000219412">
    <property type="component" value="Unassembled WGS sequence"/>
</dbReference>
<dbReference type="GO" id="GO:0000160">
    <property type="term" value="P:phosphorelay signal transduction system"/>
    <property type="evidence" value="ECO:0007669"/>
    <property type="project" value="UniProtKB-KW"/>
</dbReference>
<feature type="domain" description="Response regulatory" evidence="8">
    <location>
        <begin position="3"/>
        <end position="117"/>
    </location>
</feature>
<dbReference type="AlphaFoldDB" id="A0A285UJ39"/>
<evidence type="ECO:0000256" key="4">
    <source>
        <dbReference type="ARBA" id="ARBA00023125"/>
    </source>
</evidence>
<dbReference type="GO" id="GO:0006355">
    <property type="term" value="P:regulation of DNA-templated transcription"/>
    <property type="evidence" value="ECO:0007669"/>
    <property type="project" value="InterPro"/>
</dbReference>
<dbReference type="OrthoDB" id="9780153at2"/>
<dbReference type="Gene3D" id="1.10.10.10">
    <property type="entry name" value="Winged helix-like DNA-binding domain superfamily/Winged helix DNA-binding domain"/>
    <property type="match status" value="1"/>
</dbReference>
<gene>
    <name evidence="9" type="ORF">SAMN05878391_1028</name>
</gene>
<keyword evidence="5" id="KW-0804">Transcription</keyword>
<name>A0A285UJ39_9STAP</name>
<dbReference type="SUPFAM" id="SSF52172">
    <property type="entry name" value="CheY-like"/>
    <property type="match status" value="1"/>
</dbReference>
<evidence type="ECO:0000256" key="1">
    <source>
        <dbReference type="ARBA" id="ARBA00022553"/>
    </source>
</evidence>
<evidence type="ECO:0000313" key="9">
    <source>
        <dbReference type="EMBL" id="SOC40616.1"/>
    </source>
</evidence>
<accession>A0A285UJ39</accession>
<dbReference type="PANTHER" id="PTHR43214:SF42">
    <property type="entry name" value="TRANSCRIPTIONAL REGULATORY PROTEIN DESR"/>
    <property type="match status" value="1"/>
</dbReference>
<dbReference type="InterPro" id="IPR011006">
    <property type="entry name" value="CheY-like_superfamily"/>
</dbReference>
<evidence type="ECO:0000256" key="6">
    <source>
        <dbReference type="PROSITE-ProRule" id="PRU00169"/>
    </source>
</evidence>
<dbReference type="CDD" id="cd19930">
    <property type="entry name" value="REC_DesR-like"/>
    <property type="match status" value="1"/>
</dbReference>
<protein>
    <submittedName>
        <fullName evidence="9">LuxR family two component transcriptional regulator</fullName>
    </submittedName>
</protein>
<dbReference type="Pfam" id="PF00072">
    <property type="entry name" value="Response_reg"/>
    <property type="match status" value="1"/>
</dbReference>
<proteinExistence type="predicted"/>
<dbReference type="PROSITE" id="PS50110">
    <property type="entry name" value="RESPONSE_REGULATORY"/>
    <property type="match status" value="1"/>
</dbReference>
<dbReference type="GO" id="GO:0003677">
    <property type="term" value="F:DNA binding"/>
    <property type="evidence" value="ECO:0007669"/>
    <property type="project" value="UniProtKB-KW"/>
</dbReference>
<dbReference type="SMART" id="SM00421">
    <property type="entry name" value="HTH_LUXR"/>
    <property type="match status" value="1"/>
</dbReference>
<dbReference type="SUPFAM" id="SSF46894">
    <property type="entry name" value="C-terminal effector domain of the bipartite response regulators"/>
    <property type="match status" value="1"/>
</dbReference>
<evidence type="ECO:0000256" key="3">
    <source>
        <dbReference type="ARBA" id="ARBA00023015"/>
    </source>
</evidence>
<dbReference type="SMART" id="SM00448">
    <property type="entry name" value="REC"/>
    <property type="match status" value="1"/>
</dbReference>
<dbReference type="PANTHER" id="PTHR43214">
    <property type="entry name" value="TWO-COMPONENT RESPONSE REGULATOR"/>
    <property type="match status" value="1"/>
</dbReference>
<dbReference type="PRINTS" id="PR00038">
    <property type="entry name" value="HTHLUXR"/>
</dbReference>
<dbReference type="CDD" id="cd06170">
    <property type="entry name" value="LuxR_C_like"/>
    <property type="match status" value="1"/>
</dbReference>
<dbReference type="Gene3D" id="3.40.50.2300">
    <property type="match status" value="1"/>
</dbReference>
<dbReference type="InterPro" id="IPR016032">
    <property type="entry name" value="Sig_transdc_resp-reg_C-effctor"/>
</dbReference>
<keyword evidence="4" id="KW-0238">DNA-binding</keyword>
<keyword evidence="3" id="KW-0805">Transcription regulation</keyword>
<evidence type="ECO:0000256" key="2">
    <source>
        <dbReference type="ARBA" id="ARBA00023012"/>
    </source>
</evidence>
<dbReference type="InterPro" id="IPR000792">
    <property type="entry name" value="Tscrpt_reg_LuxR_C"/>
</dbReference>
<reference evidence="10" key="1">
    <citation type="submission" date="2017-08" db="EMBL/GenBank/DDBJ databases">
        <authorList>
            <person name="Varghese N."/>
            <person name="Submissions S."/>
        </authorList>
    </citation>
    <scope>NUCLEOTIDE SEQUENCE [LARGE SCALE GENOMIC DNA]</scope>
    <source>
        <strain evidence="10">DSM 23173</strain>
    </source>
</reference>
<dbReference type="EMBL" id="OBQF01000002">
    <property type="protein sequence ID" value="SOC40616.1"/>
    <property type="molecule type" value="Genomic_DNA"/>
</dbReference>
<sequence length="199" mass="22207">MIRIVLAEDQNLLLGALGSLLDLEDDLEVVGKAVNGEEALKLVEELEPDVCLMDIEMPVMTGLEAAEKLKDTDCKVMILTTFLRPGYFERAKKANVRGYLLKDSPSETLADAIRQIMDGKRVYSPELIDVAFELDNPLTKREQEIVQHLAEGEPTKVIAKNLNLSNGTVRNYISIVLDKLDAKNRIEAISKAIEKGWLK</sequence>
<dbReference type="PROSITE" id="PS50043">
    <property type="entry name" value="HTH_LUXR_2"/>
    <property type="match status" value="1"/>
</dbReference>
<keyword evidence="10" id="KW-1185">Reference proteome</keyword>
<feature type="domain" description="HTH luxR-type" evidence="7">
    <location>
        <begin position="131"/>
        <end position="196"/>
    </location>
</feature>
<dbReference type="InterPro" id="IPR001789">
    <property type="entry name" value="Sig_transdc_resp-reg_receiver"/>
</dbReference>
<dbReference type="InterPro" id="IPR039420">
    <property type="entry name" value="WalR-like"/>
</dbReference>
<dbReference type="InterPro" id="IPR036388">
    <property type="entry name" value="WH-like_DNA-bd_sf"/>
</dbReference>
<dbReference type="RefSeq" id="WP_097039819.1">
    <property type="nucleotide sequence ID" value="NZ_OBQF01000002.1"/>
</dbReference>
<evidence type="ECO:0000259" key="8">
    <source>
        <dbReference type="PROSITE" id="PS50110"/>
    </source>
</evidence>
<keyword evidence="1 6" id="KW-0597">Phosphoprotein</keyword>
<evidence type="ECO:0000259" key="7">
    <source>
        <dbReference type="PROSITE" id="PS50043"/>
    </source>
</evidence>
<evidence type="ECO:0000256" key="5">
    <source>
        <dbReference type="ARBA" id="ARBA00023163"/>
    </source>
</evidence>
<evidence type="ECO:0000313" key="10">
    <source>
        <dbReference type="Proteomes" id="UP000219412"/>
    </source>
</evidence>
<keyword evidence="2" id="KW-0902">Two-component regulatory system</keyword>
<feature type="modified residue" description="4-aspartylphosphate" evidence="6">
    <location>
        <position position="54"/>
    </location>
</feature>
<dbReference type="Pfam" id="PF00196">
    <property type="entry name" value="GerE"/>
    <property type="match status" value="1"/>
</dbReference>